<dbReference type="InterPro" id="IPR014729">
    <property type="entry name" value="Rossmann-like_a/b/a_fold"/>
</dbReference>
<dbReference type="OrthoDB" id="330671at2759"/>
<dbReference type="InParanoid" id="A0A3N4LCP2"/>
<protein>
    <recommendedName>
        <fullName evidence="4">Cytidyltransferase-like domain-containing protein</fullName>
    </recommendedName>
</protein>
<dbReference type="PANTHER" id="PTHR10695">
    <property type="entry name" value="DEPHOSPHO-COA KINASE-RELATED"/>
    <property type="match status" value="1"/>
</dbReference>
<dbReference type="PANTHER" id="PTHR10695:SF46">
    <property type="entry name" value="BIFUNCTIONAL COENZYME A SYNTHASE-RELATED"/>
    <property type="match status" value="1"/>
</dbReference>
<evidence type="ECO:0000313" key="3">
    <source>
        <dbReference type="Proteomes" id="UP000267821"/>
    </source>
</evidence>
<feature type="region of interest" description="Disordered" evidence="1">
    <location>
        <begin position="1"/>
        <end position="21"/>
    </location>
</feature>
<gene>
    <name evidence="2" type="ORF">L211DRAFT_853138</name>
</gene>
<feature type="region of interest" description="Disordered" evidence="1">
    <location>
        <begin position="393"/>
        <end position="425"/>
    </location>
</feature>
<dbReference type="AlphaFoldDB" id="A0A3N4LCP2"/>
<keyword evidence="3" id="KW-1185">Reference proteome</keyword>
<dbReference type="STRING" id="1051890.A0A3N4LCP2"/>
<dbReference type="Proteomes" id="UP000267821">
    <property type="component" value="Unassembled WGS sequence"/>
</dbReference>
<dbReference type="SUPFAM" id="SSF52374">
    <property type="entry name" value="Nucleotidylyl transferase"/>
    <property type="match status" value="1"/>
</dbReference>
<reference evidence="2 3" key="1">
    <citation type="journal article" date="2018" name="Nat. Ecol. Evol.">
        <title>Pezizomycetes genomes reveal the molecular basis of ectomycorrhizal truffle lifestyle.</title>
        <authorList>
            <person name="Murat C."/>
            <person name="Payen T."/>
            <person name="Noel B."/>
            <person name="Kuo A."/>
            <person name="Morin E."/>
            <person name="Chen J."/>
            <person name="Kohler A."/>
            <person name="Krizsan K."/>
            <person name="Balestrini R."/>
            <person name="Da Silva C."/>
            <person name="Montanini B."/>
            <person name="Hainaut M."/>
            <person name="Levati E."/>
            <person name="Barry K.W."/>
            <person name="Belfiori B."/>
            <person name="Cichocki N."/>
            <person name="Clum A."/>
            <person name="Dockter R.B."/>
            <person name="Fauchery L."/>
            <person name="Guy J."/>
            <person name="Iotti M."/>
            <person name="Le Tacon F."/>
            <person name="Lindquist E.A."/>
            <person name="Lipzen A."/>
            <person name="Malagnac F."/>
            <person name="Mello A."/>
            <person name="Molinier V."/>
            <person name="Miyauchi S."/>
            <person name="Poulain J."/>
            <person name="Riccioni C."/>
            <person name="Rubini A."/>
            <person name="Sitrit Y."/>
            <person name="Splivallo R."/>
            <person name="Traeger S."/>
            <person name="Wang M."/>
            <person name="Zifcakova L."/>
            <person name="Wipf D."/>
            <person name="Zambonelli A."/>
            <person name="Paolocci F."/>
            <person name="Nowrousian M."/>
            <person name="Ottonello S."/>
            <person name="Baldrian P."/>
            <person name="Spatafora J.W."/>
            <person name="Henrissat B."/>
            <person name="Nagy L.G."/>
            <person name="Aury J.M."/>
            <person name="Wincker P."/>
            <person name="Grigoriev I.V."/>
            <person name="Bonfante P."/>
            <person name="Martin F.M."/>
        </authorList>
    </citation>
    <scope>NUCLEOTIDE SEQUENCE [LARGE SCALE GENOMIC DNA]</scope>
    <source>
        <strain evidence="2 3">ATCC MYA-4762</strain>
    </source>
</reference>
<organism evidence="2 3">
    <name type="scientific">Terfezia boudieri ATCC MYA-4762</name>
    <dbReference type="NCBI Taxonomy" id="1051890"/>
    <lineage>
        <taxon>Eukaryota</taxon>
        <taxon>Fungi</taxon>
        <taxon>Dikarya</taxon>
        <taxon>Ascomycota</taxon>
        <taxon>Pezizomycotina</taxon>
        <taxon>Pezizomycetes</taxon>
        <taxon>Pezizales</taxon>
        <taxon>Pezizaceae</taxon>
        <taxon>Terfezia</taxon>
    </lineage>
</organism>
<evidence type="ECO:0008006" key="4">
    <source>
        <dbReference type="Google" id="ProtNLM"/>
    </source>
</evidence>
<name>A0A3N4LCP2_9PEZI</name>
<dbReference type="Gene3D" id="3.40.50.620">
    <property type="entry name" value="HUPs"/>
    <property type="match status" value="1"/>
</dbReference>
<evidence type="ECO:0000313" key="2">
    <source>
        <dbReference type="EMBL" id="RPB19488.1"/>
    </source>
</evidence>
<accession>A0A3N4LCP2</accession>
<feature type="compositionally biased region" description="Basic and acidic residues" evidence="1">
    <location>
        <begin position="410"/>
        <end position="425"/>
    </location>
</feature>
<dbReference type="FunCoup" id="A0A3N4LCP2">
    <property type="interactions" value="160"/>
</dbReference>
<dbReference type="GO" id="GO:0015937">
    <property type="term" value="P:coenzyme A biosynthetic process"/>
    <property type="evidence" value="ECO:0007669"/>
    <property type="project" value="TreeGrafter"/>
</dbReference>
<dbReference type="EMBL" id="ML121588">
    <property type="protein sequence ID" value="RPB19488.1"/>
    <property type="molecule type" value="Genomic_DNA"/>
</dbReference>
<proteinExistence type="predicted"/>
<sequence length="425" mass="45502">MHSPSTLLIHHIPPPPPSASQQQIIKHYRSPTHTTLQSLTHPSLTIALFAPFLAPGPPRSASCDRTQRILAAIYSLVATSLRELGKTEGSRQNGGDVDVRVVFYWDENGDGEGEGRIGEWGLGPVFSVRLILGPKARRWGKVVYVVGGEGWSRPSWVGKMGVSVEGVVVVEFTPPGGAQAGEVEGEADGKLESNEGEAKRHGVVIVAGTFDHLHAGHKLLLTTAALLLDPPCAPSPGSLPPPPPRLIVGLTGPKLLENKKHAEFLHPWSQRANDTLTFLTSILTFSPTAAIETSDRPIPLAASIFTSSTITKEEKEEGLKLISRIQLSEGWGELMVEIVEINDAFGPTVTEEGISALVVSEETRGGGEAVNRERKGKGWAGLEMFVVGVVEEEGGGGVKMSSTDIRRRRGEASEKGEKEEKDGGN</sequence>
<dbReference type="GO" id="GO:0004140">
    <property type="term" value="F:dephospho-CoA kinase activity"/>
    <property type="evidence" value="ECO:0007669"/>
    <property type="project" value="TreeGrafter"/>
</dbReference>
<evidence type="ECO:0000256" key="1">
    <source>
        <dbReference type="SAM" id="MobiDB-lite"/>
    </source>
</evidence>